<keyword evidence="19" id="KW-1185">Reference proteome</keyword>
<keyword evidence="12 13" id="KW-0546">Nucleotide metabolism</keyword>
<dbReference type="Proteomes" id="UP001451606">
    <property type="component" value="Chromosome"/>
</dbReference>
<reference evidence="18 19" key="1">
    <citation type="submission" date="2023-09" db="EMBL/GenBank/DDBJ databases">
        <authorList>
            <person name="Golyshina O.V."/>
            <person name="Lunev E.A."/>
            <person name="Bargiela R."/>
            <person name="Gaines M.C."/>
            <person name="Daum B."/>
            <person name="Bale N.J."/>
            <person name="Koenen M."/>
            <person name="Sinninghe Damst J.S."/>
            <person name="Yakimov M."/>
            <person name="Golyshin P.N."/>
        </authorList>
    </citation>
    <scope>NUCLEOTIDE SEQUENCE [LARGE SCALE GENOMIC DNA]</scope>
    <source>
        <strain evidence="18 19">M1</strain>
    </source>
</reference>
<comment type="catalytic activity">
    <reaction evidence="13">
        <text>a ribonucleoside 5'-diphosphate + ATP = a ribonucleoside 5'-triphosphate + ADP</text>
        <dbReference type="Rhea" id="RHEA:18113"/>
        <dbReference type="ChEBI" id="CHEBI:30616"/>
        <dbReference type="ChEBI" id="CHEBI:57930"/>
        <dbReference type="ChEBI" id="CHEBI:61557"/>
        <dbReference type="ChEBI" id="CHEBI:456216"/>
        <dbReference type="EC" id="2.7.4.6"/>
    </reaction>
</comment>
<dbReference type="PRINTS" id="PR01243">
    <property type="entry name" value="NUCDPKINASE"/>
</dbReference>
<organism evidence="18 19">
    <name type="scientific">Oxyplasma meridianum</name>
    <dbReference type="NCBI Taxonomy" id="3073602"/>
    <lineage>
        <taxon>Archaea</taxon>
        <taxon>Methanobacteriati</taxon>
        <taxon>Thermoplasmatota</taxon>
        <taxon>Thermoplasmata</taxon>
        <taxon>Thermoplasmatales</taxon>
        <taxon>Thermoplasmataceae</taxon>
        <taxon>Oxyplasma</taxon>
    </lineage>
</organism>
<dbReference type="GO" id="GO:0046872">
    <property type="term" value="F:metal ion binding"/>
    <property type="evidence" value="ECO:0007669"/>
    <property type="project" value="UniProtKB-KW"/>
</dbReference>
<evidence type="ECO:0000259" key="17">
    <source>
        <dbReference type="SMART" id="SM00562"/>
    </source>
</evidence>
<dbReference type="GO" id="GO:0004550">
    <property type="term" value="F:nucleoside diphosphate kinase activity"/>
    <property type="evidence" value="ECO:0007669"/>
    <property type="project" value="UniProtKB-UniRule"/>
</dbReference>
<keyword evidence="6 13" id="KW-0808">Transferase</keyword>
<dbReference type="InterPro" id="IPR023005">
    <property type="entry name" value="Nucleoside_diP_kinase_AS"/>
</dbReference>
<comment type="function">
    <text evidence="13">Major role in the synthesis of nucleoside triphosphates other than ATP. The ATP gamma phosphate is transferred to the NDP beta phosphate via a ping-pong mechanism, using a phosphorylated active-site intermediate.</text>
</comment>
<dbReference type="PANTHER" id="PTHR11349">
    <property type="entry name" value="NUCLEOSIDE DIPHOSPHATE KINASE"/>
    <property type="match status" value="1"/>
</dbReference>
<gene>
    <name evidence="13 18" type="primary">ndk</name>
    <name evidence="18" type="ORF">OXIME_000506</name>
</gene>
<keyword evidence="9 13" id="KW-0418">Kinase</keyword>
<sequence length="148" mass="16553">MEQTLILIKPDGVKRKLSGKILSRFEDKGMKVVAMKMLILSKKEAEKHYAVHKDKPFFNGLVSYIISGPIVAAILEGTNCISITRTLCGSTDGSKAQPGTIRGDFSMGIEKNIIHASDSVESFQYEWPIYFSREEIIEYSSGDEELIF</sequence>
<evidence type="ECO:0000256" key="5">
    <source>
        <dbReference type="ARBA" id="ARBA00022553"/>
    </source>
</evidence>
<evidence type="ECO:0000313" key="19">
    <source>
        <dbReference type="Proteomes" id="UP001451606"/>
    </source>
</evidence>
<evidence type="ECO:0000256" key="1">
    <source>
        <dbReference type="ARBA" id="ARBA00001946"/>
    </source>
</evidence>
<dbReference type="NCBIfam" id="NF001908">
    <property type="entry name" value="PRK00668.1"/>
    <property type="match status" value="1"/>
</dbReference>
<evidence type="ECO:0000256" key="7">
    <source>
        <dbReference type="ARBA" id="ARBA00022723"/>
    </source>
</evidence>
<keyword evidence="11 13" id="KW-0460">Magnesium</keyword>
<evidence type="ECO:0000256" key="16">
    <source>
        <dbReference type="RuleBase" id="RU004013"/>
    </source>
</evidence>
<dbReference type="PROSITE" id="PS51374">
    <property type="entry name" value="NDPK_LIKE"/>
    <property type="match status" value="1"/>
</dbReference>
<dbReference type="FunFam" id="3.30.70.141:FF:000003">
    <property type="entry name" value="Nucleoside diphosphate kinase"/>
    <property type="match status" value="1"/>
</dbReference>
<feature type="active site" description="Pros-phosphohistidine intermediate" evidence="13 14">
    <location>
        <position position="115"/>
    </location>
</feature>
<comment type="catalytic activity">
    <reaction evidence="13 16">
        <text>a 2'-deoxyribonucleoside 5'-diphosphate + ATP = a 2'-deoxyribonucleoside 5'-triphosphate + ADP</text>
        <dbReference type="Rhea" id="RHEA:44640"/>
        <dbReference type="ChEBI" id="CHEBI:30616"/>
        <dbReference type="ChEBI" id="CHEBI:61560"/>
        <dbReference type="ChEBI" id="CHEBI:73316"/>
        <dbReference type="ChEBI" id="CHEBI:456216"/>
        <dbReference type="EC" id="2.7.4.6"/>
    </reaction>
</comment>
<dbReference type="GO" id="GO:0005524">
    <property type="term" value="F:ATP binding"/>
    <property type="evidence" value="ECO:0007669"/>
    <property type="project" value="UniProtKB-UniRule"/>
</dbReference>
<dbReference type="GO" id="GO:0005737">
    <property type="term" value="C:cytoplasm"/>
    <property type="evidence" value="ECO:0007669"/>
    <property type="project" value="UniProtKB-SubCell"/>
</dbReference>
<evidence type="ECO:0000256" key="8">
    <source>
        <dbReference type="ARBA" id="ARBA00022741"/>
    </source>
</evidence>
<dbReference type="HAMAP" id="MF_00451">
    <property type="entry name" value="NDP_kinase"/>
    <property type="match status" value="1"/>
</dbReference>
<feature type="binding site" evidence="13 14">
    <location>
        <position position="9"/>
    </location>
    <ligand>
        <name>ATP</name>
        <dbReference type="ChEBI" id="CHEBI:30616"/>
    </ligand>
</feature>
<evidence type="ECO:0000256" key="11">
    <source>
        <dbReference type="ARBA" id="ARBA00022842"/>
    </source>
</evidence>
<dbReference type="GO" id="GO:0006241">
    <property type="term" value="P:CTP biosynthetic process"/>
    <property type="evidence" value="ECO:0007669"/>
    <property type="project" value="UniProtKB-UniRule"/>
</dbReference>
<evidence type="ECO:0000256" key="4">
    <source>
        <dbReference type="ARBA" id="ARBA00017632"/>
    </source>
</evidence>
<evidence type="ECO:0000256" key="14">
    <source>
        <dbReference type="PROSITE-ProRule" id="PRU00706"/>
    </source>
</evidence>
<dbReference type="EMBL" id="CP133772">
    <property type="protein sequence ID" value="WYX99960.1"/>
    <property type="molecule type" value="Genomic_DNA"/>
</dbReference>
<comment type="cofactor">
    <cofactor evidence="1 13">
        <name>Mg(2+)</name>
        <dbReference type="ChEBI" id="CHEBI:18420"/>
    </cofactor>
</comment>
<name>A0AAX4NGU2_9ARCH</name>
<dbReference type="EC" id="2.7.4.6" evidence="3 13"/>
<dbReference type="KEGG" id="omr:OXIME_000506"/>
<dbReference type="GeneID" id="95967233"/>
<evidence type="ECO:0000256" key="3">
    <source>
        <dbReference type="ARBA" id="ARBA00012966"/>
    </source>
</evidence>
<evidence type="ECO:0000313" key="18">
    <source>
        <dbReference type="EMBL" id="WYX99960.1"/>
    </source>
</evidence>
<proteinExistence type="inferred from homology"/>
<evidence type="ECO:0000256" key="13">
    <source>
        <dbReference type="HAMAP-Rule" id="MF_00451"/>
    </source>
</evidence>
<dbReference type="AlphaFoldDB" id="A0AAX4NGU2"/>
<keyword evidence="10 13" id="KW-0067">ATP-binding</keyword>
<keyword evidence="8 13" id="KW-0547">Nucleotide-binding</keyword>
<dbReference type="InterPro" id="IPR001564">
    <property type="entry name" value="Nucleoside_diP_kinase"/>
</dbReference>
<evidence type="ECO:0000256" key="15">
    <source>
        <dbReference type="RuleBase" id="RU004011"/>
    </source>
</evidence>
<dbReference type="SMART" id="SM00562">
    <property type="entry name" value="NDK"/>
    <property type="match status" value="1"/>
</dbReference>
<accession>A0AAX4NGU2</accession>
<comment type="similarity">
    <text evidence="2 13 14 15">Belongs to the NDK family.</text>
</comment>
<dbReference type="Pfam" id="PF00334">
    <property type="entry name" value="NDK"/>
    <property type="match status" value="1"/>
</dbReference>
<dbReference type="Gene3D" id="3.30.70.141">
    <property type="entry name" value="Nucleoside diphosphate kinase-like domain"/>
    <property type="match status" value="1"/>
</dbReference>
<dbReference type="InterPro" id="IPR036850">
    <property type="entry name" value="NDK-like_dom_sf"/>
</dbReference>
<keyword evidence="13" id="KW-0963">Cytoplasm</keyword>
<evidence type="ECO:0000256" key="9">
    <source>
        <dbReference type="ARBA" id="ARBA00022777"/>
    </source>
</evidence>
<dbReference type="PROSITE" id="PS00469">
    <property type="entry name" value="NDPK"/>
    <property type="match status" value="1"/>
</dbReference>
<feature type="binding site" evidence="13 14">
    <location>
        <position position="102"/>
    </location>
    <ligand>
        <name>ATP</name>
        <dbReference type="ChEBI" id="CHEBI:30616"/>
    </ligand>
</feature>
<dbReference type="CDD" id="cd04413">
    <property type="entry name" value="NDPk_I"/>
    <property type="match status" value="1"/>
</dbReference>
<dbReference type="SUPFAM" id="SSF54919">
    <property type="entry name" value="Nucleoside diphosphate kinase, NDK"/>
    <property type="match status" value="1"/>
</dbReference>
<dbReference type="GO" id="GO:0006228">
    <property type="term" value="P:UTP biosynthetic process"/>
    <property type="evidence" value="ECO:0007669"/>
    <property type="project" value="UniProtKB-UniRule"/>
</dbReference>
<evidence type="ECO:0000256" key="12">
    <source>
        <dbReference type="ARBA" id="ARBA00023080"/>
    </source>
</evidence>
<evidence type="ECO:0000256" key="10">
    <source>
        <dbReference type="ARBA" id="ARBA00022840"/>
    </source>
</evidence>
<feature type="binding site" evidence="13 14">
    <location>
        <position position="85"/>
    </location>
    <ligand>
        <name>ATP</name>
        <dbReference type="ChEBI" id="CHEBI:30616"/>
    </ligand>
</feature>
<comment type="subcellular location">
    <subcellularLocation>
        <location evidence="13">Cytoplasm</location>
    </subcellularLocation>
</comment>
<feature type="binding site" evidence="13 14">
    <location>
        <position position="91"/>
    </location>
    <ligand>
        <name>ATP</name>
        <dbReference type="ChEBI" id="CHEBI:30616"/>
    </ligand>
</feature>
<evidence type="ECO:0000256" key="6">
    <source>
        <dbReference type="ARBA" id="ARBA00022679"/>
    </source>
</evidence>
<dbReference type="InterPro" id="IPR034907">
    <property type="entry name" value="NDK-like_dom"/>
</dbReference>
<keyword evidence="7 13" id="KW-0479">Metal-binding</keyword>
<evidence type="ECO:0000256" key="2">
    <source>
        <dbReference type="ARBA" id="ARBA00008142"/>
    </source>
</evidence>
<feature type="domain" description="Nucleoside diphosphate kinase-like" evidence="17">
    <location>
        <begin position="1"/>
        <end position="138"/>
    </location>
</feature>
<keyword evidence="5 13" id="KW-0597">Phosphoprotein</keyword>
<protein>
    <recommendedName>
        <fullName evidence="4 13">Nucleoside diphosphate kinase</fullName>
        <shortName evidence="13">NDK</shortName>
        <shortName evidence="13">NDP kinase</shortName>
        <ecNumber evidence="3 13">2.7.4.6</ecNumber>
    </recommendedName>
    <alternativeName>
        <fullName evidence="13">Nucleoside-2-P kinase</fullName>
    </alternativeName>
</protein>
<feature type="binding site" evidence="13 14">
    <location>
        <position position="112"/>
    </location>
    <ligand>
        <name>ATP</name>
        <dbReference type="ChEBI" id="CHEBI:30616"/>
    </ligand>
</feature>
<dbReference type="GO" id="GO:0006183">
    <property type="term" value="P:GTP biosynthetic process"/>
    <property type="evidence" value="ECO:0007669"/>
    <property type="project" value="UniProtKB-UniRule"/>
</dbReference>
<dbReference type="RefSeq" id="WP_393971917.1">
    <property type="nucleotide sequence ID" value="NZ_CP133772.1"/>
</dbReference>
<feature type="binding site" evidence="13 14">
    <location>
        <position position="57"/>
    </location>
    <ligand>
        <name>ATP</name>
        <dbReference type="ChEBI" id="CHEBI:30616"/>
    </ligand>
</feature>